<dbReference type="GO" id="GO:0005886">
    <property type="term" value="C:plasma membrane"/>
    <property type="evidence" value="ECO:0007669"/>
    <property type="project" value="UniProtKB-SubCell"/>
</dbReference>
<sequence>MERRGTSRAPQKRIVSVLVLVQVVGGIGNGSGLAVGGLLVKDITGSSGWSGMAVVMLTLGAAAFTIPLSSLAARSGRRPALTLGWLAGASGAAVTVVGAETRSLPVALVGLLLFGGSTAANLQSRFAAVDRAAPAQVGRSLSVVVWSTTVGAVIGPNLTGPGAAVAGVLGLPDLSGPMLFSATAFATSGLLTVVLLRPDPLIGRPAGSQPAPRGARAALPYVRGRTLTAIWVVASSHAVMVSVMALTPVHMEDHGASLEVIGLTISLHIAGMYALSPVMGWLADAWGQDRTILLGQAVLLLAAGVAGTSGDSQVQITVGLTLLGIGWSASVIAGAAALTTSVEAGARPLVQGFSDLAMNLAGASGGLLAGLVVALSGFGTLNAAAAVLTVPVVVLVLSGRRVAARTGDPAASDAAR</sequence>
<evidence type="ECO:0000256" key="2">
    <source>
        <dbReference type="ARBA" id="ARBA00022692"/>
    </source>
</evidence>
<feature type="transmembrane region" description="Helical" evidence="5">
    <location>
        <begin position="48"/>
        <end position="68"/>
    </location>
</feature>
<dbReference type="AlphaFoldDB" id="A0A371P571"/>
<feature type="transmembrane region" description="Helical" evidence="5">
    <location>
        <begin position="316"/>
        <end position="344"/>
    </location>
</feature>
<dbReference type="PROSITE" id="PS50850">
    <property type="entry name" value="MFS"/>
    <property type="match status" value="1"/>
</dbReference>
<dbReference type="Proteomes" id="UP000265581">
    <property type="component" value="Unassembled WGS sequence"/>
</dbReference>
<evidence type="ECO:0000313" key="7">
    <source>
        <dbReference type="EMBL" id="REK71101.1"/>
    </source>
</evidence>
<evidence type="ECO:0000256" key="1">
    <source>
        <dbReference type="ARBA" id="ARBA00004651"/>
    </source>
</evidence>
<dbReference type="GO" id="GO:0022857">
    <property type="term" value="F:transmembrane transporter activity"/>
    <property type="evidence" value="ECO:0007669"/>
    <property type="project" value="InterPro"/>
</dbReference>
<evidence type="ECO:0000259" key="6">
    <source>
        <dbReference type="PROSITE" id="PS50850"/>
    </source>
</evidence>
<feature type="transmembrane region" description="Helical" evidence="5">
    <location>
        <begin position="226"/>
        <end position="248"/>
    </location>
</feature>
<keyword evidence="3 5" id="KW-1133">Transmembrane helix</keyword>
<comment type="caution">
    <text evidence="7">The sequence shown here is derived from an EMBL/GenBank/DDBJ whole genome shotgun (WGS) entry which is preliminary data.</text>
</comment>
<dbReference type="EMBL" id="QUBR01000002">
    <property type="protein sequence ID" value="REK71101.1"/>
    <property type="molecule type" value="Genomic_DNA"/>
</dbReference>
<organism evidence="7 8">
    <name type="scientific">Aeromicrobium endophyticum</name>
    <dbReference type="NCBI Taxonomy" id="2292704"/>
    <lineage>
        <taxon>Bacteria</taxon>
        <taxon>Bacillati</taxon>
        <taxon>Actinomycetota</taxon>
        <taxon>Actinomycetes</taxon>
        <taxon>Propionibacteriales</taxon>
        <taxon>Nocardioidaceae</taxon>
        <taxon>Aeromicrobium</taxon>
    </lineage>
</organism>
<dbReference type="InterPro" id="IPR011701">
    <property type="entry name" value="MFS"/>
</dbReference>
<accession>A0A371P571</accession>
<dbReference type="OrthoDB" id="9776171at2"/>
<dbReference type="PANTHER" id="PTHR23534">
    <property type="entry name" value="MFS PERMEASE"/>
    <property type="match status" value="1"/>
</dbReference>
<feature type="transmembrane region" description="Helical" evidence="5">
    <location>
        <begin position="291"/>
        <end position="310"/>
    </location>
</feature>
<feature type="transmembrane region" description="Helical" evidence="5">
    <location>
        <begin position="260"/>
        <end position="279"/>
    </location>
</feature>
<evidence type="ECO:0000256" key="4">
    <source>
        <dbReference type="ARBA" id="ARBA00023136"/>
    </source>
</evidence>
<name>A0A371P571_9ACTN</name>
<protein>
    <submittedName>
        <fullName evidence="7">MFS transporter</fullName>
    </submittedName>
</protein>
<gene>
    <name evidence="7" type="ORF">DX116_16340</name>
</gene>
<keyword evidence="8" id="KW-1185">Reference proteome</keyword>
<keyword evidence="4 5" id="KW-0472">Membrane</keyword>
<dbReference type="Gene3D" id="1.20.1250.20">
    <property type="entry name" value="MFS general substrate transporter like domains"/>
    <property type="match status" value="2"/>
</dbReference>
<feature type="transmembrane region" description="Helical" evidence="5">
    <location>
        <begin position="104"/>
        <end position="122"/>
    </location>
</feature>
<feature type="transmembrane region" description="Helical" evidence="5">
    <location>
        <begin position="80"/>
        <end position="98"/>
    </location>
</feature>
<evidence type="ECO:0000256" key="3">
    <source>
        <dbReference type="ARBA" id="ARBA00022989"/>
    </source>
</evidence>
<evidence type="ECO:0000256" key="5">
    <source>
        <dbReference type="SAM" id="Phobius"/>
    </source>
</evidence>
<feature type="transmembrane region" description="Helical" evidence="5">
    <location>
        <begin position="178"/>
        <end position="196"/>
    </location>
</feature>
<keyword evidence="2 5" id="KW-0812">Transmembrane</keyword>
<feature type="transmembrane region" description="Helical" evidence="5">
    <location>
        <begin position="356"/>
        <end position="375"/>
    </location>
</feature>
<reference evidence="7 8" key="1">
    <citation type="submission" date="2018-08" db="EMBL/GenBank/DDBJ databases">
        <title>Aeromicrobium sp. M2KJ-4, whole genome shotgun sequence.</title>
        <authorList>
            <person name="Tuo L."/>
        </authorList>
    </citation>
    <scope>NUCLEOTIDE SEQUENCE [LARGE SCALE GENOMIC DNA]</scope>
    <source>
        <strain evidence="7 8">M2KJ-4</strain>
    </source>
</reference>
<proteinExistence type="predicted"/>
<feature type="transmembrane region" description="Helical" evidence="5">
    <location>
        <begin position="143"/>
        <end position="166"/>
    </location>
</feature>
<dbReference type="PANTHER" id="PTHR23534:SF1">
    <property type="entry name" value="MAJOR FACILITATOR SUPERFAMILY PROTEIN"/>
    <property type="match status" value="1"/>
</dbReference>
<comment type="subcellular location">
    <subcellularLocation>
        <location evidence="1">Cell membrane</location>
        <topology evidence="1">Multi-pass membrane protein</topology>
    </subcellularLocation>
</comment>
<feature type="domain" description="Major facilitator superfamily (MFS) profile" evidence="6">
    <location>
        <begin position="222"/>
        <end position="416"/>
    </location>
</feature>
<dbReference type="Pfam" id="PF07690">
    <property type="entry name" value="MFS_1"/>
    <property type="match status" value="1"/>
</dbReference>
<dbReference type="InterPro" id="IPR020846">
    <property type="entry name" value="MFS_dom"/>
</dbReference>
<feature type="transmembrane region" description="Helical" evidence="5">
    <location>
        <begin position="381"/>
        <end position="399"/>
    </location>
</feature>
<evidence type="ECO:0000313" key="8">
    <source>
        <dbReference type="Proteomes" id="UP000265581"/>
    </source>
</evidence>
<dbReference type="SUPFAM" id="SSF103473">
    <property type="entry name" value="MFS general substrate transporter"/>
    <property type="match status" value="1"/>
</dbReference>
<dbReference type="InterPro" id="IPR036259">
    <property type="entry name" value="MFS_trans_sf"/>
</dbReference>